<dbReference type="Proteomes" id="UP000681155">
    <property type="component" value="Chromosome"/>
</dbReference>
<gene>
    <name evidence="2" type="ORF">KJF94_00675</name>
</gene>
<evidence type="ECO:0000313" key="2">
    <source>
        <dbReference type="EMBL" id="QVW24130.1"/>
    </source>
</evidence>
<dbReference type="Gene3D" id="1.10.260.40">
    <property type="entry name" value="lambda repressor-like DNA-binding domains"/>
    <property type="match status" value="1"/>
</dbReference>
<dbReference type="SMART" id="SM00530">
    <property type="entry name" value="HTH_XRE"/>
    <property type="match status" value="1"/>
</dbReference>
<accession>A0ABX8EXB7</accession>
<dbReference type="RefSeq" id="WP_214380624.1">
    <property type="nucleotide sequence ID" value="NZ_CP075566.1"/>
</dbReference>
<evidence type="ECO:0000259" key="1">
    <source>
        <dbReference type="PROSITE" id="PS50943"/>
    </source>
</evidence>
<feature type="domain" description="HTH cro/C1-type" evidence="1">
    <location>
        <begin position="20"/>
        <end position="74"/>
    </location>
</feature>
<keyword evidence="3" id="KW-1185">Reference proteome</keyword>
<sequence length="228" mass="25567">MNDSSSQARLLTLDELAALIKAWREIRQWSQETLAELSGLSVRTIQRTERGKPSSLDTRRALAGAFEFEDIDLLNKPLLIPTDEQLAEAKVKFDEAHVTLQANPIGSGRIFAKLVQDCHMDLTEPAFELDSEASEVFAAMVDYLREYRDCAEHYSEVEKLMVHREFEDYLSQLHVLGVSMRYATRNVKMRFGGPTGDPLAVQILYLVGFAVGQEPESFATPKTGSIGL</sequence>
<proteinExistence type="predicted"/>
<dbReference type="Pfam" id="PF01381">
    <property type="entry name" value="HTH_3"/>
    <property type="match status" value="1"/>
</dbReference>
<dbReference type="CDD" id="cd00093">
    <property type="entry name" value="HTH_XRE"/>
    <property type="match status" value="1"/>
</dbReference>
<dbReference type="InterPro" id="IPR010982">
    <property type="entry name" value="Lambda_DNA-bd_dom_sf"/>
</dbReference>
<protein>
    <submittedName>
        <fullName evidence="2">Helix-turn-helix domain-containing protein</fullName>
    </submittedName>
</protein>
<organism evidence="2 3">
    <name type="scientific">Pseudomonas hormoni</name>
    <dbReference type="NCBI Taxonomy" id="3093767"/>
    <lineage>
        <taxon>Bacteria</taxon>
        <taxon>Pseudomonadati</taxon>
        <taxon>Pseudomonadota</taxon>
        <taxon>Gammaproteobacteria</taxon>
        <taxon>Pseudomonadales</taxon>
        <taxon>Pseudomonadaceae</taxon>
        <taxon>Pseudomonas</taxon>
    </lineage>
</organism>
<name>A0ABX8EXB7_9PSED</name>
<dbReference type="EMBL" id="CP075566">
    <property type="protein sequence ID" value="QVW24130.1"/>
    <property type="molecule type" value="Genomic_DNA"/>
</dbReference>
<dbReference type="InterPro" id="IPR001387">
    <property type="entry name" value="Cro/C1-type_HTH"/>
</dbReference>
<dbReference type="PROSITE" id="PS50943">
    <property type="entry name" value="HTH_CROC1"/>
    <property type="match status" value="1"/>
</dbReference>
<reference evidence="2 3" key="1">
    <citation type="submission" date="2021-05" db="EMBL/GenBank/DDBJ databases">
        <title>Complete genome of the cytokinin-producing biocontrol strain Pseudomonas fluorescens G20-18.</title>
        <authorList>
            <person name="Nielsen T.K."/>
            <person name="Mekureyaw M.F."/>
            <person name="Hansen L.H."/>
            <person name="Nicolaisen M.H."/>
            <person name="Roitsch T.G."/>
            <person name="Hennessy R.C."/>
        </authorList>
    </citation>
    <scope>NUCLEOTIDE SEQUENCE [LARGE SCALE GENOMIC DNA]</scope>
    <source>
        <strain evidence="2 3">G20-18</strain>
    </source>
</reference>
<dbReference type="SUPFAM" id="SSF47413">
    <property type="entry name" value="lambda repressor-like DNA-binding domains"/>
    <property type="match status" value="1"/>
</dbReference>
<evidence type="ECO:0000313" key="3">
    <source>
        <dbReference type="Proteomes" id="UP000681155"/>
    </source>
</evidence>